<sequence>MYEEFTDMNPSQWRFMAQSERPSLSILDETAARAGAETACGQAVDMQAVAGQAPPLQDDIELHRQIADALTAIMLQAEAVRRNSIHSRVNEAAVTSSCDHIVECAKRAWQLICEPPGSAGTRY</sequence>
<dbReference type="EMBL" id="JACICD010000001">
    <property type="protein sequence ID" value="MBB3769528.1"/>
    <property type="molecule type" value="Genomic_DNA"/>
</dbReference>
<organism evidence="1 2">
    <name type="scientific">Ancylobacter tetraedralis</name>
    <dbReference type="NCBI Taxonomy" id="217068"/>
    <lineage>
        <taxon>Bacteria</taxon>
        <taxon>Pseudomonadati</taxon>
        <taxon>Pseudomonadota</taxon>
        <taxon>Alphaproteobacteria</taxon>
        <taxon>Hyphomicrobiales</taxon>
        <taxon>Xanthobacteraceae</taxon>
        <taxon>Ancylobacter</taxon>
    </lineage>
</organism>
<dbReference type="AlphaFoldDB" id="A0A839Z645"/>
<comment type="caution">
    <text evidence="1">The sequence shown here is derived from an EMBL/GenBank/DDBJ whole genome shotgun (WGS) entry which is preliminary data.</text>
</comment>
<reference evidence="1 2" key="1">
    <citation type="submission" date="2020-08" db="EMBL/GenBank/DDBJ databases">
        <title>Genomic Encyclopedia of Type Strains, Phase IV (KMG-IV): sequencing the most valuable type-strain genomes for metagenomic binning, comparative biology and taxonomic classification.</title>
        <authorList>
            <person name="Goeker M."/>
        </authorList>
    </citation>
    <scope>NUCLEOTIDE SEQUENCE [LARGE SCALE GENOMIC DNA]</scope>
    <source>
        <strain evidence="1 2">DSM 5895</strain>
    </source>
</reference>
<keyword evidence="2" id="KW-1185">Reference proteome</keyword>
<dbReference type="Proteomes" id="UP000533469">
    <property type="component" value="Unassembled WGS sequence"/>
</dbReference>
<proteinExistence type="predicted"/>
<accession>A0A839Z645</accession>
<gene>
    <name evidence="1" type="ORF">FHS55_000114</name>
</gene>
<protein>
    <submittedName>
        <fullName evidence="1">Uncharacterized protein</fullName>
    </submittedName>
</protein>
<dbReference type="RefSeq" id="WP_183187744.1">
    <property type="nucleotide sequence ID" value="NZ_JACICD010000001.1"/>
</dbReference>
<name>A0A839Z645_9HYPH</name>
<evidence type="ECO:0000313" key="1">
    <source>
        <dbReference type="EMBL" id="MBB3769528.1"/>
    </source>
</evidence>
<evidence type="ECO:0000313" key="2">
    <source>
        <dbReference type="Proteomes" id="UP000533469"/>
    </source>
</evidence>